<proteinExistence type="predicted"/>
<evidence type="ECO:0000313" key="2">
    <source>
        <dbReference type="Proteomes" id="UP000002588"/>
    </source>
</evidence>
<dbReference type="KEGG" id="azo:azo3388"/>
<dbReference type="EMBL" id="AM406670">
    <property type="protein sequence ID" value="CAL96004.1"/>
    <property type="molecule type" value="Genomic_DNA"/>
</dbReference>
<name>A1KAZ8_AZOSB</name>
<protein>
    <submittedName>
        <fullName evidence="1">Uncharacterized protein</fullName>
    </submittedName>
</protein>
<dbReference type="HOGENOM" id="CLU_2314377_0_0_4"/>
<dbReference type="AlphaFoldDB" id="A1KAZ8"/>
<accession>A1KAZ8</accession>
<dbReference type="STRING" id="62928.azo3388"/>
<dbReference type="RefSeq" id="WP_011767111.1">
    <property type="nucleotide sequence ID" value="NC_008702.1"/>
</dbReference>
<dbReference type="Proteomes" id="UP000002588">
    <property type="component" value="Chromosome"/>
</dbReference>
<gene>
    <name evidence="1" type="ordered locus">azo3388</name>
</gene>
<evidence type="ECO:0000313" key="1">
    <source>
        <dbReference type="EMBL" id="CAL96004.1"/>
    </source>
</evidence>
<reference evidence="1 2" key="1">
    <citation type="journal article" date="2006" name="Nat. Biotechnol.">
        <title>Complete genome of the mutualistic, N2-fixing grass endophyte Azoarcus sp. strain BH72.</title>
        <authorList>
            <person name="Krause A."/>
            <person name="Ramakumar A."/>
            <person name="Bartels D."/>
            <person name="Battistoni F."/>
            <person name="Bekel T."/>
            <person name="Boch J."/>
            <person name="Boehm M."/>
            <person name="Friedrich F."/>
            <person name="Hurek T."/>
            <person name="Krause L."/>
            <person name="Linke B."/>
            <person name="McHardy A.C."/>
            <person name="Sarkar A."/>
            <person name="Schneiker S."/>
            <person name="Syed A.A."/>
            <person name="Thauer R."/>
            <person name="Vorhoelter F.-J."/>
            <person name="Weidner S."/>
            <person name="Puehler A."/>
            <person name="Reinhold-Hurek B."/>
            <person name="Kaiser O."/>
            <person name="Goesmann A."/>
        </authorList>
    </citation>
    <scope>NUCLEOTIDE SEQUENCE [LARGE SCALE GENOMIC DNA]</scope>
    <source>
        <strain evidence="1 2">BH72</strain>
    </source>
</reference>
<keyword evidence="2" id="KW-1185">Reference proteome</keyword>
<sequence>MADKPSTPKEAFLQRIDRRARFLKTLQTCGLGVYLPPDERARRQAIEQIVRTTARQSELPHLDAATLHTAGETVRAHLEAMQPLLPHDVQYRNRIKREW</sequence>
<organism evidence="1 2">
    <name type="scientific">Azoarcus sp. (strain BH72)</name>
    <dbReference type="NCBI Taxonomy" id="418699"/>
    <lineage>
        <taxon>Bacteria</taxon>
        <taxon>Pseudomonadati</taxon>
        <taxon>Pseudomonadota</taxon>
        <taxon>Betaproteobacteria</taxon>
        <taxon>Rhodocyclales</taxon>
        <taxon>Zoogloeaceae</taxon>
        <taxon>Azoarcus</taxon>
    </lineage>
</organism>